<comment type="caution">
    <text evidence="1">The sequence shown here is derived from an EMBL/GenBank/DDBJ whole genome shotgun (WGS) entry which is preliminary data.</text>
</comment>
<organism evidence="1 2">
    <name type="scientific">Ignelater luminosus</name>
    <name type="common">Cucubano</name>
    <name type="synonym">Pyrophorus luminosus</name>
    <dbReference type="NCBI Taxonomy" id="2038154"/>
    <lineage>
        <taxon>Eukaryota</taxon>
        <taxon>Metazoa</taxon>
        <taxon>Ecdysozoa</taxon>
        <taxon>Arthropoda</taxon>
        <taxon>Hexapoda</taxon>
        <taxon>Insecta</taxon>
        <taxon>Pterygota</taxon>
        <taxon>Neoptera</taxon>
        <taxon>Endopterygota</taxon>
        <taxon>Coleoptera</taxon>
        <taxon>Polyphaga</taxon>
        <taxon>Elateriformia</taxon>
        <taxon>Elateroidea</taxon>
        <taxon>Elateridae</taxon>
        <taxon>Agrypninae</taxon>
        <taxon>Pyrophorini</taxon>
        <taxon>Ignelater</taxon>
    </lineage>
</organism>
<protein>
    <submittedName>
        <fullName evidence="1">Uncharacterized protein</fullName>
    </submittedName>
</protein>
<dbReference type="OrthoDB" id="6752650at2759"/>
<dbReference type="EMBL" id="VTPC01086566">
    <property type="protein sequence ID" value="KAF2886744.1"/>
    <property type="molecule type" value="Genomic_DNA"/>
</dbReference>
<keyword evidence="2" id="KW-1185">Reference proteome</keyword>
<dbReference type="AlphaFoldDB" id="A0A8K0CI79"/>
<dbReference type="Proteomes" id="UP000801492">
    <property type="component" value="Unassembled WGS sequence"/>
</dbReference>
<name>A0A8K0CI79_IGNLU</name>
<dbReference type="Pfam" id="PF06477">
    <property type="entry name" value="DUF1091"/>
    <property type="match status" value="1"/>
</dbReference>
<sequence length="148" mass="17634">MELVEYNHLYFHGYRVVTFKFNRTCTAFNMSYTYKRGFTPSKITVVVQAYKFLSNEYRYFPIRFQMNICDIYNKNMAGIGFPKCRNYQSCPVETERFYEICNFTPDESKFPPLIPSGRYMLELTGVYVSDEVWKIHMLGEVSRPIVKK</sequence>
<reference evidence="1" key="1">
    <citation type="submission" date="2019-08" db="EMBL/GenBank/DDBJ databases">
        <title>The genome of the North American firefly Photinus pyralis.</title>
        <authorList>
            <consortium name="Photinus pyralis genome working group"/>
            <person name="Fallon T.R."/>
            <person name="Sander Lower S.E."/>
            <person name="Weng J.-K."/>
        </authorList>
    </citation>
    <scope>NUCLEOTIDE SEQUENCE</scope>
    <source>
        <strain evidence="1">TRF0915ILg1</strain>
        <tissue evidence="1">Whole body</tissue>
    </source>
</reference>
<gene>
    <name evidence="1" type="ORF">ILUMI_19430</name>
</gene>
<proteinExistence type="predicted"/>
<evidence type="ECO:0000313" key="1">
    <source>
        <dbReference type="EMBL" id="KAF2886744.1"/>
    </source>
</evidence>
<accession>A0A8K0CI79</accession>
<dbReference type="InterPro" id="IPR010512">
    <property type="entry name" value="DUF1091"/>
</dbReference>
<evidence type="ECO:0000313" key="2">
    <source>
        <dbReference type="Proteomes" id="UP000801492"/>
    </source>
</evidence>